<evidence type="ECO:0000313" key="3">
    <source>
        <dbReference type="Proteomes" id="UP000184188"/>
    </source>
</evidence>
<dbReference type="PANTHER" id="PTHR42791">
    <property type="entry name" value="GNAT FAMILY ACETYLTRANSFERASE"/>
    <property type="match status" value="1"/>
</dbReference>
<dbReference type="EMBL" id="KV878342">
    <property type="protein sequence ID" value="OJJ46790.1"/>
    <property type="molecule type" value="Genomic_DNA"/>
</dbReference>
<organism evidence="2 3">
    <name type="scientific">Penicilliopsis zonata CBS 506.65</name>
    <dbReference type="NCBI Taxonomy" id="1073090"/>
    <lineage>
        <taxon>Eukaryota</taxon>
        <taxon>Fungi</taxon>
        <taxon>Dikarya</taxon>
        <taxon>Ascomycota</taxon>
        <taxon>Pezizomycotina</taxon>
        <taxon>Eurotiomycetes</taxon>
        <taxon>Eurotiomycetidae</taxon>
        <taxon>Eurotiales</taxon>
        <taxon>Aspergillaceae</taxon>
        <taxon>Penicilliopsis</taxon>
    </lineage>
</organism>
<dbReference type="RefSeq" id="XP_022581300.1">
    <property type="nucleotide sequence ID" value="XM_022726802.1"/>
</dbReference>
<sequence>MSSIDIRYACEADCTQIAAVNGAAFATGLFLRNAYPQASPAEMIEFRRVHALRQLPDKTTHTLVGVERATGTIVALARWKGAMTRILMNGDYPPAVTLSDQAAALIAKPNSEIALTVCNQGVLDAFAALTKEKHNRYFHEDDIELDLLCTHPLYQGQGIGAAMIKWGTDKADAAKAHIYLQATADAHPLYCRLGWETLDEAVLDYGKYGGEGVNRIYFMRRAPMIYK</sequence>
<feature type="domain" description="N-acetyltransferase" evidence="1">
    <location>
        <begin position="71"/>
        <end position="223"/>
    </location>
</feature>
<dbReference type="Proteomes" id="UP000184188">
    <property type="component" value="Unassembled WGS sequence"/>
</dbReference>
<evidence type="ECO:0000259" key="1">
    <source>
        <dbReference type="PROSITE" id="PS51186"/>
    </source>
</evidence>
<gene>
    <name evidence="2" type="ORF">ASPZODRAFT_166988</name>
</gene>
<dbReference type="InterPro" id="IPR016181">
    <property type="entry name" value="Acyl_CoA_acyltransferase"/>
</dbReference>
<dbReference type="InterPro" id="IPR052523">
    <property type="entry name" value="Trichothecene_AcTrans"/>
</dbReference>
<dbReference type="SUPFAM" id="SSF55729">
    <property type="entry name" value="Acyl-CoA N-acyltransferases (Nat)"/>
    <property type="match status" value="1"/>
</dbReference>
<dbReference type="STRING" id="1073090.A0A1L9SHU3"/>
<protein>
    <recommendedName>
        <fullName evidence="1">N-acetyltransferase domain-containing protein</fullName>
    </recommendedName>
</protein>
<dbReference type="AlphaFoldDB" id="A0A1L9SHU3"/>
<proteinExistence type="predicted"/>
<dbReference type="Gene3D" id="3.40.630.30">
    <property type="match status" value="1"/>
</dbReference>
<keyword evidence="3" id="KW-1185">Reference proteome</keyword>
<dbReference type="InterPro" id="IPR000182">
    <property type="entry name" value="GNAT_dom"/>
</dbReference>
<dbReference type="PROSITE" id="PS51186">
    <property type="entry name" value="GNAT"/>
    <property type="match status" value="1"/>
</dbReference>
<dbReference type="OrthoDB" id="410198at2759"/>
<dbReference type="VEuPathDB" id="FungiDB:ASPZODRAFT_166988"/>
<evidence type="ECO:0000313" key="2">
    <source>
        <dbReference type="EMBL" id="OJJ46790.1"/>
    </source>
</evidence>
<accession>A0A1L9SHU3</accession>
<name>A0A1L9SHU3_9EURO</name>
<reference evidence="3" key="1">
    <citation type="journal article" date="2017" name="Genome Biol.">
        <title>Comparative genomics reveals high biological diversity and specific adaptations in the industrially and medically important fungal genus Aspergillus.</title>
        <authorList>
            <person name="de Vries R.P."/>
            <person name="Riley R."/>
            <person name="Wiebenga A."/>
            <person name="Aguilar-Osorio G."/>
            <person name="Amillis S."/>
            <person name="Uchima C.A."/>
            <person name="Anderluh G."/>
            <person name="Asadollahi M."/>
            <person name="Askin M."/>
            <person name="Barry K."/>
            <person name="Battaglia E."/>
            <person name="Bayram O."/>
            <person name="Benocci T."/>
            <person name="Braus-Stromeyer S.A."/>
            <person name="Caldana C."/>
            <person name="Canovas D."/>
            <person name="Cerqueira G.C."/>
            <person name="Chen F."/>
            <person name="Chen W."/>
            <person name="Choi C."/>
            <person name="Clum A."/>
            <person name="Dos Santos R.A."/>
            <person name="Damasio A.R."/>
            <person name="Diallinas G."/>
            <person name="Emri T."/>
            <person name="Fekete E."/>
            <person name="Flipphi M."/>
            <person name="Freyberg S."/>
            <person name="Gallo A."/>
            <person name="Gournas C."/>
            <person name="Habgood R."/>
            <person name="Hainaut M."/>
            <person name="Harispe M.L."/>
            <person name="Henrissat B."/>
            <person name="Hilden K.S."/>
            <person name="Hope R."/>
            <person name="Hossain A."/>
            <person name="Karabika E."/>
            <person name="Karaffa L."/>
            <person name="Karanyi Z."/>
            <person name="Krasevec N."/>
            <person name="Kuo A."/>
            <person name="Kusch H."/>
            <person name="LaButti K."/>
            <person name="Lagendijk E.L."/>
            <person name="Lapidus A."/>
            <person name="Levasseur A."/>
            <person name="Lindquist E."/>
            <person name="Lipzen A."/>
            <person name="Logrieco A.F."/>
            <person name="MacCabe A."/>
            <person name="Maekelae M.R."/>
            <person name="Malavazi I."/>
            <person name="Melin P."/>
            <person name="Meyer V."/>
            <person name="Mielnichuk N."/>
            <person name="Miskei M."/>
            <person name="Molnar A.P."/>
            <person name="Mule G."/>
            <person name="Ngan C.Y."/>
            <person name="Orejas M."/>
            <person name="Orosz E."/>
            <person name="Ouedraogo J.P."/>
            <person name="Overkamp K.M."/>
            <person name="Park H.-S."/>
            <person name="Perrone G."/>
            <person name="Piumi F."/>
            <person name="Punt P.J."/>
            <person name="Ram A.F."/>
            <person name="Ramon A."/>
            <person name="Rauscher S."/>
            <person name="Record E."/>
            <person name="Riano-Pachon D.M."/>
            <person name="Robert V."/>
            <person name="Roehrig J."/>
            <person name="Ruller R."/>
            <person name="Salamov A."/>
            <person name="Salih N.S."/>
            <person name="Samson R.A."/>
            <person name="Sandor E."/>
            <person name="Sanguinetti M."/>
            <person name="Schuetze T."/>
            <person name="Sepcic K."/>
            <person name="Shelest E."/>
            <person name="Sherlock G."/>
            <person name="Sophianopoulou V."/>
            <person name="Squina F.M."/>
            <person name="Sun H."/>
            <person name="Susca A."/>
            <person name="Todd R.B."/>
            <person name="Tsang A."/>
            <person name="Unkles S.E."/>
            <person name="van de Wiele N."/>
            <person name="van Rossen-Uffink D."/>
            <person name="Oliveira J.V."/>
            <person name="Vesth T.C."/>
            <person name="Visser J."/>
            <person name="Yu J.-H."/>
            <person name="Zhou M."/>
            <person name="Andersen M.R."/>
            <person name="Archer D.B."/>
            <person name="Baker S.E."/>
            <person name="Benoit I."/>
            <person name="Brakhage A.A."/>
            <person name="Braus G.H."/>
            <person name="Fischer R."/>
            <person name="Frisvad J.C."/>
            <person name="Goldman G.H."/>
            <person name="Houbraken J."/>
            <person name="Oakley B."/>
            <person name="Pocsi I."/>
            <person name="Scazzocchio C."/>
            <person name="Seiboth B."/>
            <person name="vanKuyk P.A."/>
            <person name="Wortman J."/>
            <person name="Dyer P.S."/>
            <person name="Grigoriev I.V."/>
        </authorList>
    </citation>
    <scope>NUCLEOTIDE SEQUENCE [LARGE SCALE GENOMIC DNA]</scope>
    <source>
        <strain evidence="3">CBS 506.65</strain>
    </source>
</reference>
<dbReference type="GO" id="GO:0016747">
    <property type="term" value="F:acyltransferase activity, transferring groups other than amino-acyl groups"/>
    <property type="evidence" value="ECO:0007669"/>
    <property type="project" value="InterPro"/>
</dbReference>
<dbReference type="Pfam" id="PF13508">
    <property type="entry name" value="Acetyltransf_7"/>
    <property type="match status" value="1"/>
</dbReference>
<dbReference type="PANTHER" id="PTHR42791:SF2">
    <property type="entry name" value="N-ACETYLTRANSFERASE DOMAIN-CONTAINING PROTEIN"/>
    <property type="match status" value="1"/>
</dbReference>
<dbReference type="CDD" id="cd04301">
    <property type="entry name" value="NAT_SF"/>
    <property type="match status" value="1"/>
</dbReference>
<dbReference type="GeneID" id="34613266"/>